<evidence type="ECO:0000256" key="1">
    <source>
        <dbReference type="SAM" id="MobiDB-lite"/>
    </source>
</evidence>
<dbReference type="RefSeq" id="WP_160737748.1">
    <property type="nucleotide sequence ID" value="NZ_WTYQ01000001.1"/>
</dbReference>
<dbReference type="AlphaFoldDB" id="A0A845A6U9"/>
<feature type="chain" id="PRO_5032728594" description="Lipoprotein" evidence="2">
    <location>
        <begin position="21"/>
        <end position="245"/>
    </location>
</feature>
<evidence type="ECO:0000313" key="3">
    <source>
        <dbReference type="EMBL" id="MXP24515.1"/>
    </source>
</evidence>
<sequence>MSRISSILALLVIVSPAVLATGCSSKRSDGETPVAENDPALSGALGDQITVDPDLVGQNGGSNAASIRSSRGALPPEARGRQAIALARTDALQMVGGANKLKQVPDPVEVKGTLPLSATLTAAARAAASPAGQGDCASKATYTMQWAAKLPQTFPVYPRGSVQEAAGNDQGACSLRVVNFQTAVPLGDVLNFYFTRASTAGFSAQHVRDGSDDVLGGVKGKQSYVVYARKLDDGATEVDLITSGG</sequence>
<feature type="signal peptide" evidence="2">
    <location>
        <begin position="1"/>
        <end position="20"/>
    </location>
</feature>
<keyword evidence="2" id="KW-0732">Signal</keyword>
<dbReference type="Proteomes" id="UP000460561">
    <property type="component" value="Unassembled WGS sequence"/>
</dbReference>
<reference evidence="3 4" key="1">
    <citation type="submission" date="2019-12" db="EMBL/GenBank/DDBJ databases">
        <title>Genomic-based taxomic classification of the family Erythrobacteraceae.</title>
        <authorList>
            <person name="Xu L."/>
        </authorList>
    </citation>
    <scope>NUCLEOTIDE SEQUENCE [LARGE SCALE GENOMIC DNA]</scope>
    <source>
        <strain evidence="3 4">DSM 18604</strain>
    </source>
</reference>
<protein>
    <recommendedName>
        <fullName evidence="5">Lipoprotein</fullName>
    </recommendedName>
</protein>
<name>A0A845A6U9_9SPHN</name>
<accession>A0A845A6U9</accession>
<keyword evidence="4" id="KW-1185">Reference proteome</keyword>
<dbReference type="PROSITE" id="PS51257">
    <property type="entry name" value="PROKAR_LIPOPROTEIN"/>
    <property type="match status" value="1"/>
</dbReference>
<comment type="caution">
    <text evidence="3">The sequence shown here is derived from an EMBL/GenBank/DDBJ whole genome shotgun (WGS) entry which is preliminary data.</text>
</comment>
<gene>
    <name evidence="3" type="ORF">GRI39_00425</name>
</gene>
<evidence type="ECO:0000256" key="2">
    <source>
        <dbReference type="SAM" id="SignalP"/>
    </source>
</evidence>
<evidence type="ECO:0008006" key="5">
    <source>
        <dbReference type="Google" id="ProtNLM"/>
    </source>
</evidence>
<organism evidence="3 4">
    <name type="scientific">Altericroceibacterium indicum</name>
    <dbReference type="NCBI Taxonomy" id="374177"/>
    <lineage>
        <taxon>Bacteria</taxon>
        <taxon>Pseudomonadati</taxon>
        <taxon>Pseudomonadota</taxon>
        <taxon>Alphaproteobacteria</taxon>
        <taxon>Sphingomonadales</taxon>
        <taxon>Erythrobacteraceae</taxon>
        <taxon>Altericroceibacterium</taxon>
    </lineage>
</organism>
<dbReference type="EMBL" id="WTYQ01000001">
    <property type="protein sequence ID" value="MXP24515.1"/>
    <property type="molecule type" value="Genomic_DNA"/>
</dbReference>
<dbReference type="OrthoDB" id="7405225at2"/>
<proteinExistence type="predicted"/>
<feature type="region of interest" description="Disordered" evidence="1">
    <location>
        <begin position="58"/>
        <end position="78"/>
    </location>
</feature>
<feature type="region of interest" description="Disordered" evidence="1">
    <location>
        <begin position="24"/>
        <end position="43"/>
    </location>
</feature>
<evidence type="ECO:0000313" key="4">
    <source>
        <dbReference type="Proteomes" id="UP000460561"/>
    </source>
</evidence>